<evidence type="ECO:0000313" key="4">
    <source>
        <dbReference type="Proteomes" id="UP000277580"/>
    </source>
</evidence>
<dbReference type="AlphaFoldDB" id="A0A3N4KRT0"/>
<dbReference type="Proteomes" id="UP000277580">
    <property type="component" value="Unassembled WGS sequence"/>
</dbReference>
<dbReference type="EMBL" id="ML119131">
    <property type="protein sequence ID" value="RPB12002.1"/>
    <property type="molecule type" value="Genomic_DNA"/>
</dbReference>
<dbReference type="InParanoid" id="A0A3N4KRT0"/>
<evidence type="ECO:0000313" key="3">
    <source>
        <dbReference type="EMBL" id="RPB12002.1"/>
    </source>
</evidence>
<feature type="domain" description="HNH nuclease" evidence="2">
    <location>
        <begin position="101"/>
        <end position="178"/>
    </location>
</feature>
<feature type="compositionally biased region" description="Basic residues" evidence="1">
    <location>
        <begin position="232"/>
        <end position="245"/>
    </location>
</feature>
<evidence type="ECO:0000259" key="2">
    <source>
        <dbReference type="Pfam" id="PF13391"/>
    </source>
</evidence>
<gene>
    <name evidence="3" type="ORF">P167DRAFT_173107</name>
</gene>
<reference evidence="3 4" key="1">
    <citation type="journal article" date="2018" name="Nat. Ecol. Evol.">
        <title>Pezizomycetes genomes reveal the molecular basis of ectomycorrhizal truffle lifestyle.</title>
        <authorList>
            <person name="Murat C."/>
            <person name="Payen T."/>
            <person name="Noel B."/>
            <person name="Kuo A."/>
            <person name="Morin E."/>
            <person name="Chen J."/>
            <person name="Kohler A."/>
            <person name="Krizsan K."/>
            <person name="Balestrini R."/>
            <person name="Da Silva C."/>
            <person name="Montanini B."/>
            <person name="Hainaut M."/>
            <person name="Levati E."/>
            <person name="Barry K.W."/>
            <person name="Belfiori B."/>
            <person name="Cichocki N."/>
            <person name="Clum A."/>
            <person name="Dockter R.B."/>
            <person name="Fauchery L."/>
            <person name="Guy J."/>
            <person name="Iotti M."/>
            <person name="Le Tacon F."/>
            <person name="Lindquist E.A."/>
            <person name="Lipzen A."/>
            <person name="Malagnac F."/>
            <person name="Mello A."/>
            <person name="Molinier V."/>
            <person name="Miyauchi S."/>
            <person name="Poulain J."/>
            <person name="Riccioni C."/>
            <person name="Rubini A."/>
            <person name="Sitrit Y."/>
            <person name="Splivallo R."/>
            <person name="Traeger S."/>
            <person name="Wang M."/>
            <person name="Zifcakova L."/>
            <person name="Wipf D."/>
            <person name="Zambonelli A."/>
            <person name="Paolocci F."/>
            <person name="Nowrousian M."/>
            <person name="Ottonello S."/>
            <person name="Baldrian P."/>
            <person name="Spatafora J.W."/>
            <person name="Henrissat B."/>
            <person name="Nagy L.G."/>
            <person name="Aury J.M."/>
            <person name="Wincker P."/>
            <person name="Grigoriev I.V."/>
            <person name="Bonfante P."/>
            <person name="Martin F.M."/>
        </authorList>
    </citation>
    <scope>NUCLEOTIDE SEQUENCE [LARGE SCALE GENOMIC DNA]</scope>
    <source>
        <strain evidence="3 4">CCBAS932</strain>
    </source>
</reference>
<feature type="region of interest" description="Disordered" evidence="1">
    <location>
        <begin position="58"/>
        <end position="93"/>
    </location>
</feature>
<dbReference type="Pfam" id="PF13391">
    <property type="entry name" value="HNH_2"/>
    <property type="match status" value="1"/>
</dbReference>
<sequence length="268" mass="29064">MQFKTLDYAVKVLQTHQTDTTTVCPLLEELGNADTTATRILELYDQVHGGLHVFSAGGGRTPSTTSASASSSSVLVGRTKPHGRSANVKKDCRNRDGNRSVLSQFMEEEGLQVAHIIPYSASGEKADMFWPFIEMFLKKNGVTALKGLVLGPQGTTDHLRNVMLLSSTEHQAFDTHKWELVPVLEMLPYNSNTCSEPAWASSARDLLASAAISRLPLAHSTTATSPMDTSSRSRRPTRRSYHSRTHCSCSSTASAHASTSCGPARGTR</sequence>
<dbReference type="InterPro" id="IPR003615">
    <property type="entry name" value="HNH_nuc"/>
</dbReference>
<proteinExistence type="predicted"/>
<keyword evidence="4" id="KW-1185">Reference proteome</keyword>
<dbReference type="OrthoDB" id="10444628at2759"/>
<protein>
    <recommendedName>
        <fullName evidence="2">HNH nuclease domain-containing protein</fullName>
    </recommendedName>
</protein>
<name>A0A3N4KRT0_9PEZI</name>
<organism evidence="3 4">
    <name type="scientific">Morchella conica CCBAS932</name>
    <dbReference type="NCBI Taxonomy" id="1392247"/>
    <lineage>
        <taxon>Eukaryota</taxon>
        <taxon>Fungi</taxon>
        <taxon>Dikarya</taxon>
        <taxon>Ascomycota</taxon>
        <taxon>Pezizomycotina</taxon>
        <taxon>Pezizomycetes</taxon>
        <taxon>Pezizales</taxon>
        <taxon>Morchellaceae</taxon>
        <taxon>Morchella</taxon>
    </lineage>
</organism>
<feature type="compositionally biased region" description="Low complexity" evidence="1">
    <location>
        <begin position="61"/>
        <end position="73"/>
    </location>
</feature>
<accession>A0A3N4KRT0</accession>
<evidence type="ECO:0000256" key="1">
    <source>
        <dbReference type="SAM" id="MobiDB-lite"/>
    </source>
</evidence>
<feature type="region of interest" description="Disordered" evidence="1">
    <location>
        <begin position="218"/>
        <end position="245"/>
    </location>
</feature>